<proteinExistence type="predicted"/>
<evidence type="ECO:0000259" key="1">
    <source>
        <dbReference type="SMART" id="SM00128"/>
    </source>
</evidence>
<dbReference type="Pfam" id="PF22669">
    <property type="entry name" value="Exo_endo_phos2"/>
    <property type="match status" value="2"/>
</dbReference>
<dbReference type="Proteomes" id="UP000029725">
    <property type="component" value="Unassembled WGS sequence"/>
</dbReference>
<dbReference type="HOGENOM" id="CLU_347826_0_0_1"/>
<reference evidence="2 3" key="1">
    <citation type="submission" date="2014-04" db="EMBL/GenBank/DDBJ databases">
        <title>A new species of microsporidia sheds light on the evolution of extreme parasitism.</title>
        <authorList>
            <person name="Haag K.L."/>
            <person name="James T.Y."/>
            <person name="Larsson R."/>
            <person name="Schaer T.M."/>
            <person name="Refardt D."/>
            <person name="Pombert J.-F."/>
            <person name="Ebert D."/>
        </authorList>
    </citation>
    <scope>NUCLEOTIDE SEQUENCE [LARGE SCALE GENOMIC DNA]</scope>
    <source>
        <strain evidence="2 3">UGP3</strain>
        <tissue evidence="2">Spores</tissue>
    </source>
</reference>
<dbReference type="PANTHER" id="PTHR11200">
    <property type="entry name" value="INOSITOL 5-PHOSPHATASE"/>
    <property type="match status" value="1"/>
</dbReference>
<dbReference type="SUPFAM" id="SSF56219">
    <property type="entry name" value="DNase I-like"/>
    <property type="match status" value="1"/>
</dbReference>
<dbReference type="InterPro" id="IPR000300">
    <property type="entry name" value="IPPc"/>
</dbReference>
<organism evidence="2 3">
    <name type="scientific">Mitosporidium daphniae</name>
    <dbReference type="NCBI Taxonomy" id="1485682"/>
    <lineage>
        <taxon>Eukaryota</taxon>
        <taxon>Fungi</taxon>
        <taxon>Fungi incertae sedis</taxon>
        <taxon>Microsporidia</taxon>
        <taxon>Mitosporidium</taxon>
    </lineage>
</organism>
<dbReference type="InterPro" id="IPR036691">
    <property type="entry name" value="Endo/exonu/phosph_ase_sf"/>
</dbReference>
<dbReference type="VEuPathDB" id="MicrosporidiaDB:DI09_58p110"/>
<gene>
    <name evidence="2" type="ORF">DI09_58p110</name>
</gene>
<dbReference type="GeneID" id="25260373"/>
<evidence type="ECO:0000313" key="3">
    <source>
        <dbReference type="Proteomes" id="UP000029725"/>
    </source>
</evidence>
<evidence type="ECO:0000313" key="2">
    <source>
        <dbReference type="EMBL" id="KGG50739.1"/>
    </source>
</evidence>
<sequence length="811" mass="91760">MIGSWNINSQNESSLSEITHWLKHMAFECQRVNPFEAENCLFDSSDSLSPSTPGGYSQQEKLTEYDILSGKGFLSNGEVDSHPDLIILGFQEWKATLHWEDPQVKKWIVQIEAALSITFIPNHLSRYCVVGSIQWMGFFLVIFQRTSYPKGNSLSVSVCRRAHFGTGPLFVGSKGAIGVQLSVSLKDANGDSLFEGDISVINAHFSANPNNIASRRSEYETIFHRLFLHGKGDDALSDARITSTSIAFFFGDFNYRLSDKNCLFDQNMETTARNPDETQIDISPLIQMSPSLGPFPSSFPISPIPLNAEINGGSHKSEWRNIPQWLKDKNWPALLAFDQLTFDRISRYSFSEFDEARITFPPTYKYIPGSNHLDIIDKSVHIPSWCDRILYYSSGANTIQPEVYTSTPFIISSDHKPIFGLYAIRSKQLKAEKECRESINPVDSSVRFLHLRMNRLLEYYERILRPDMLNLFNGYVSILSMDVSMVLDGGTAHNPNYKYKSALLLQLLTGKRPNATPCNVFREGTSEILFNGLSSNIYLSPSSPNSVKDEMSDNGRRSDKEKRALLLTKLNFASNAASGKKHAKNMMSADDYRKATSSHSGLKISCSLRNEAESFEFLDKLREFYLPDPSFQRLPTRNGLLTHSLDVHKIARDEMLGAFTRSNSFNPLSEDIIKRVKSKLRRKLIARHKFHERAFKSGDNPLSAKTTYVISPLDCLKFPDVEGHFDGLSDLFSAPNVNPFYIYIRPHLKVHFPLQLQEKTPETLVAMTYFLSAFFNPFSYRLRVPLALPNREERLELLRPTGLKAGAAALS</sequence>
<dbReference type="RefSeq" id="XP_013237166.1">
    <property type="nucleotide sequence ID" value="XM_013381712.1"/>
</dbReference>
<dbReference type="AlphaFoldDB" id="A0A098VPJ5"/>
<dbReference type="OrthoDB" id="62798at2759"/>
<comment type="caution">
    <text evidence="2">The sequence shown here is derived from an EMBL/GenBank/DDBJ whole genome shotgun (WGS) entry which is preliminary data.</text>
</comment>
<name>A0A098VPJ5_9MICR</name>
<keyword evidence="3" id="KW-1185">Reference proteome</keyword>
<dbReference type="EMBL" id="JMKJ01000543">
    <property type="protein sequence ID" value="KGG50739.1"/>
    <property type="molecule type" value="Genomic_DNA"/>
</dbReference>
<dbReference type="InterPro" id="IPR046985">
    <property type="entry name" value="IP5"/>
</dbReference>
<dbReference type="SMART" id="SM00128">
    <property type="entry name" value="IPPc"/>
    <property type="match status" value="1"/>
</dbReference>
<feature type="domain" description="Inositol polyphosphate-related phosphatase" evidence="1">
    <location>
        <begin position="1"/>
        <end position="430"/>
    </location>
</feature>
<dbReference type="GO" id="GO:0046856">
    <property type="term" value="P:phosphatidylinositol dephosphorylation"/>
    <property type="evidence" value="ECO:0007669"/>
    <property type="project" value="InterPro"/>
</dbReference>
<dbReference type="Gene3D" id="3.60.10.10">
    <property type="entry name" value="Endonuclease/exonuclease/phosphatase"/>
    <property type="match status" value="1"/>
</dbReference>
<protein>
    <recommendedName>
        <fullName evidence="1">Inositol polyphosphate-related phosphatase domain-containing protein</fullName>
    </recommendedName>
</protein>
<dbReference type="GO" id="GO:0004439">
    <property type="term" value="F:phosphatidylinositol-4,5-bisphosphate 5-phosphatase activity"/>
    <property type="evidence" value="ECO:0007669"/>
    <property type="project" value="TreeGrafter"/>
</dbReference>
<accession>A0A098VPJ5</accession>